<gene>
    <name evidence="4" type="ORF">TSTA_000400</name>
</gene>
<proteinExistence type="predicted"/>
<dbReference type="PhylomeDB" id="B8MSB0"/>
<dbReference type="Proteomes" id="UP000001745">
    <property type="component" value="Unassembled WGS sequence"/>
</dbReference>
<evidence type="ECO:0000259" key="3">
    <source>
        <dbReference type="Pfam" id="PF13843"/>
    </source>
</evidence>
<keyword evidence="5" id="KW-1185">Reference proteome</keyword>
<organism evidence="4 5">
    <name type="scientific">Talaromyces stipitatus (strain ATCC 10500 / CBS 375.48 / QM 6759 / NRRL 1006)</name>
    <name type="common">Penicillium stipitatum</name>
    <dbReference type="NCBI Taxonomy" id="441959"/>
    <lineage>
        <taxon>Eukaryota</taxon>
        <taxon>Fungi</taxon>
        <taxon>Dikarya</taxon>
        <taxon>Ascomycota</taxon>
        <taxon>Pezizomycotina</taxon>
        <taxon>Eurotiomycetes</taxon>
        <taxon>Eurotiomycetidae</taxon>
        <taxon>Eurotiales</taxon>
        <taxon>Trichocomaceae</taxon>
        <taxon>Talaromyces</taxon>
        <taxon>Talaromyces sect. Talaromyces</taxon>
    </lineage>
</organism>
<dbReference type="PANTHER" id="PTHR46599:SF3">
    <property type="entry name" value="PIGGYBAC TRANSPOSABLE ELEMENT-DERIVED PROTEIN 4"/>
    <property type="match status" value="1"/>
</dbReference>
<dbReference type="RefSeq" id="XP_002487617.1">
    <property type="nucleotide sequence ID" value="XM_002487572.1"/>
</dbReference>
<protein>
    <recommendedName>
        <fullName evidence="3">PiggyBac transposable element-derived protein domain-containing protein</fullName>
    </recommendedName>
</protein>
<dbReference type="InParanoid" id="B8MSB0"/>
<evidence type="ECO:0000256" key="2">
    <source>
        <dbReference type="SAM" id="SignalP"/>
    </source>
</evidence>
<accession>B8MSB0</accession>
<evidence type="ECO:0000313" key="5">
    <source>
        <dbReference type="Proteomes" id="UP000001745"/>
    </source>
</evidence>
<dbReference type="VEuPathDB" id="FungiDB:TSTA_000400"/>
<feature type="signal peptide" evidence="2">
    <location>
        <begin position="1"/>
        <end position="20"/>
    </location>
</feature>
<feature type="chain" id="PRO_5002875344" description="PiggyBac transposable element-derived protein domain-containing protein" evidence="2">
    <location>
        <begin position="21"/>
        <end position="289"/>
    </location>
</feature>
<dbReference type="Pfam" id="PF13843">
    <property type="entry name" value="DDE_Tnp_1_7"/>
    <property type="match status" value="2"/>
</dbReference>
<dbReference type="InterPro" id="IPR029526">
    <property type="entry name" value="PGBD"/>
</dbReference>
<dbReference type="EMBL" id="EQ962660">
    <property type="protein sequence ID" value="EED11963.1"/>
    <property type="molecule type" value="Genomic_DNA"/>
</dbReference>
<dbReference type="AlphaFoldDB" id="B8MSB0"/>
<dbReference type="GeneID" id="8108663"/>
<dbReference type="PANTHER" id="PTHR46599">
    <property type="entry name" value="PIGGYBAC TRANSPOSABLE ELEMENT-DERIVED PROTEIN 4"/>
    <property type="match status" value="1"/>
</dbReference>
<feature type="domain" description="PiggyBac transposable element-derived protein" evidence="3">
    <location>
        <begin position="123"/>
        <end position="200"/>
    </location>
</feature>
<name>B8MSB0_TALSN</name>
<reference evidence="5" key="1">
    <citation type="journal article" date="2015" name="Genome Announc.">
        <title>Genome sequence of the AIDS-associated pathogen Penicillium marneffei (ATCC18224) and its near taxonomic relative Talaromyces stipitatus (ATCC10500).</title>
        <authorList>
            <person name="Nierman W.C."/>
            <person name="Fedorova-Abrams N.D."/>
            <person name="Andrianopoulos A."/>
        </authorList>
    </citation>
    <scope>NUCLEOTIDE SEQUENCE [LARGE SCALE GENOMIC DNA]</scope>
    <source>
        <strain evidence="5">ATCC 10500 / CBS 375.48 / QM 6759 / NRRL 1006</strain>
    </source>
</reference>
<sequence length="289" mass="33640">MTPSEIKIFLAILIYMGVHISPRDEDYWQTTEPLHIPRRFMGLQRFQQIKRFFHVADPRPEAAIQEAIRLIKPNQMSWYKLELFASRLRAACLQYWKPSNAVSIDETMANQAGHHKSLVKVKKHENLTLTRSTVVQLAQEGLSSQCNNYTIYMDNYFSAIPLFDHLRQLGIGACGTTRPNASKKLFPKALRVLKEPKKLQYDWVPRLRKRPAKSFTSAKNAREPFGDQLLRSFQYHGLLMTITIIWVMWIEQINYERAMKLMRDLCAHGGLYSFGPLMWLLSMPIALQN</sequence>
<feature type="domain" description="PiggyBac transposable element-derived protein" evidence="3">
    <location>
        <begin position="2"/>
        <end position="122"/>
    </location>
</feature>
<evidence type="ECO:0000313" key="4">
    <source>
        <dbReference type="EMBL" id="EED11963.1"/>
    </source>
</evidence>
<feature type="transmembrane region" description="Helical" evidence="1">
    <location>
        <begin position="233"/>
        <end position="250"/>
    </location>
</feature>
<feature type="transmembrane region" description="Helical" evidence="1">
    <location>
        <begin position="270"/>
        <end position="287"/>
    </location>
</feature>
<dbReference type="OrthoDB" id="3562449at2759"/>
<keyword evidence="1" id="KW-0812">Transmembrane</keyword>
<dbReference type="STRING" id="441959.B8MSB0"/>
<evidence type="ECO:0000256" key="1">
    <source>
        <dbReference type="SAM" id="Phobius"/>
    </source>
</evidence>
<keyword evidence="2" id="KW-0732">Signal</keyword>
<keyword evidence="1" id="KW-0472">Membrane</keyword>
<keyword evidence="1" id="KW-1133">Transmembrane helix</keyword>
<dbReference type="HOGENOM" id="CLU_963712_0_0_1"/>